<reference evidence="2" key="1">
    <citation type="journal article" date="1993" name="J. Biol. Chem.">
        <title>cis-acting elements in the 5'-untranslated region of rat testis proenkephalin mRNA regulate translation of the precursor protein.</title>
        <authorList>
            <person name="Rao S.M."/>
            <person name="Howells R.D."/>
        </authorList>
    </citation>
    <scope>NUCLEOTIDE SEQUENCE</scope>
</reference>
<sequence length="44" mass="5144">MPSGRQDSPRRTGCHQGDRTPPWKIGYLQEDRMPPRQPWDSGKH</sequence>
<protein>
    <submittedName>
        <fullName evidence="2">Orf2</fullName>
    </submittedName>
</protein>
<dbReference type="EMBL" id="S66180">
    <property type="protein sequence ID" value="AAP13972.1"/>
    <property type="molecule type" value="mRNA"/>
</dbReference>
<evidence type="ECO:0000313" key="2">
    <source>
        <dbReference type="EMBL" id="AAP13972.1"/>
    </source>
</evidence>
<name>Q80XV6_9MURI</name>
<proteinExistence type="evidence at transcript level"/>
<accession>Q80XV6</accession>
<dbReference type="AlphaFoldDB" id="Q80XV6"/>
<organism evidence="2">
    <name type="scientific">Rattus sp</name>
    <dbReference type="NCBI Taxonomy" id="10118"/>
    <lineage>
        <taxon>Eukaryota</taxon>
        <taxon>Metazoa</taxon>
        <taxon>Chordata</taxon>
        <taxon>Craniata</taxon>
        <taxon>Vertebrata</taxon>
        <taxon>Euteleostomi</taxon>
        <taxon>Mammalia</taxon>
        <taxon>Eutheria</taxon>
        <taxon>Euarchontoglires</taxon>
        <taxon>Glires</taxon>
        <taxon>Rodentia</taxon>
        <taxon>Myomorpha</taxon>
        <taxon>Muroidea</taxon>
        <taxon>Muridae</taxon>
        <taxon>Murinae</taxon>
        <taxon>Rattus</taxon>
    </lineage>
</organism>
<evidence type="ECO:0000256" key="1">
    <source>
        <dbReference type="SAM" id="MobiDB-lite"/>
    </source>
</evidence>
<feature type="region of interest" description="Disordered" evidence="1">
    <location>
        <begin position="1"/>
        <end position="44"/>
    </location>
</feature>